<gene>
    <name evidence="1" type="ORF">FB45DRAFT_124107</name>
</gene>
<dbReference type="EMBL" id="JARKIF010000015">
    <property type="protein sequence ID" value="KAJ7622313.1"/>
    <property type="molecule type" value="Genomic_DNA"/>
</dbReference>
<proteinExistence type="predicted"/>
<sequence length="194" mass="20970">MKLLDNVPPSSSISRHLLPACYGQLDPMQAERFERLDFIASDADAKLLMAASQAMDFRRFRMDVPLSYGPGSGAGRCSSCATIIVCHTINAKSSILFLSSSVQRFIEPAISLRRPSKQRRDCDTWWPGCGSSSPARPTRDAQTLPATISSACFMRASISEIPSISTISSRAAEAASYTLRTSSLASLPTSEAKT</sequence>
<dbReference type="AlphaFoldDB" id="A0AAD7BJ82"/>
<name>A0AAD7BJ82_9AGAR</name>
<evidence type="ECO:0000313" key="2">
    <source>
        <dbReference type="Proteomes" id="UP001221142"/>
    </source>
</evidence>
<reference evidence="1" key="1">
    <citation type="submission" date="2023-03" db="EMBL/GenBank/DDBJ databases">
        <title>Massive genome expansion in bonnet fungi (Mycena s.s.) driven by repeated elements and novel gene families across ecological guilds.</title>
        <authorList>
            <consortium name="Lawrence Berkeley National Laboratory"/>
            <person name="Harder C.B."/>
            <person name="Miyauchi S."/>
            <person name="Viragh M."/>
            <person name="Kuo A."/>
            <person name="Thoen E."/>
            <person name="Andreopoulos B."/>
            <person name="Lu D."/>
            <person name="Skrede I."/>
            <person name="Drula E."/>
            <person name="Henrissat B."/>
            <person name="Morin E."/>
            <person name="Kohler A."/>
            <person name="Barry K."/>
            <person name="LaButti K."/>
            <person name="Morin E."/>
            <person name="Salamov A."/>
            <person name="Lipzen A."/>
            <person name="Mereny Z."/>
            <person name="Hegedus B."/>
            <person name="Baldrian P."/>
            <person name="Stursova M."/>
            <person name="Weitz H."/>
            <person name="Taylor A."/>
            <person name="Grigoriev I.V."/>
            <person name="Nagy L.G."/>
            <person name="Martin F."/>
            <person name="Kauserud H."/>
        </authorList>
    </citation>
    <scope>NUCLEOTIDE SEQUENCE</scope>
    <source>
        <strain evidence="1">9284</strain>
    </source>
</reference>
<evidence type="ECO:0000313" key="1">
    <source>
        <dbReference type="EMBL" id="KAJ7622313.1"/>
    </source>
</evidence>
<keyword evidence="2" id="KW-1185">Reference proteome</keyword>
<dbReference type="Proteomes" id="UP001221142">
    <property type="component" value="Unassembled WGS sequence"/>
</dbReference>
<protein>
    <submittedName>
        <fullName evidence="1">Uncharacterized protein</fullName>
    </submittedName>
</protein>
<organism evidence="1 2">
    <name type="scientific">Roridomyces roridus</name>
    <dbReference type="NCBI Taxonomy" id="1738132"/>
    <lineage>
        <taxon>Eukaryota</taxon>
        <taxon>Fungi</taxon>
        <taxon>Dikarya</taxon>
        <taxon>Basidiomycota</taxon>
        <taxon>Agaricomycotina</taxon>
        <taxon>Agaricomycetes</taxon>
        <taxon>Agaricomycetidae</taxon>
        <taxon>Agaricales</taxon>
        <taxon>Marasmiineae</taxon>
        <taxon>Mycenaceae</taxon>
        <taxon>Roridomyces</taxon>
    </lineage>
</organism>
<comment type="caution">
    <text evidence="1">The sequence shown here is derived from an EMBL/GenBank/DDBJ whole genome shotgun (WGS) entry which is preliminary data.</text>
</comment>
<accession>A0AAD7BJ82</accession>